<organism evidence="3 4">
    <name type="scientific">Neurospora hispaniola</name>
    <dbReference type="NCBI Taxonomy" id="588809"/>
    <lineage>
        <taxon>Eukaryota</taxon>
        <taxon>Fungi</taxon>
        <taxon>Dikarya</taxon>
        <taxon>Ascomycota</taxon>
        <taxon>Pezizomycotina</taxon>
        <taxon>Sordariomycetes</taxon>
        <taxon>Sordariomycetidae</taxon>
        <taxon>Sordariales</taxon>
        <taxon>Sordariaceae</taxon>
        <taxon>Neurospora</taxon>
    </lineage>
</organism>
<reference evidence="3 4" key="1">
    <citation type="journal article" date="2023" name="Mol. Phylogenet. Evol.">
        <title>Genome-scale phylogeny and comparative genomics of the fungal order Sordariales.</title>
        <authorList>
            <person name="Hensen N."/>
            <person name="Bonometti L."/>
            <person name="Westerberg I."/>
            <person name="Brannstrom I.O."/>
            <person name="Guillou S."/>
            <person name="Cros-Aarteil S."/>
            <person name="Calhoun S."/>
            <person name="Haridas S."/>
            <person name="Kuo A."/>
            <person name="Mondo S."/>
            <person name="Pangilinan J."/>
            <person name="Riley R."/>
            <person name="LaButti K."/>
            <person name="Andreopoulos B."/>
            <person name="Lipzen A."/>
            <person name="Chen C."/>
            <person name="Yan M."/>
            <person name="Daum C."/>
            <person name="Ng V."/>
            <person name="Clum A."/>
            <person name="Steindorff A."/>
            <person name="Ohm R.A."/>
            <person name="Martin F."/>
            <person name="Silar P."/>
            <person name="Natvig D.O."/>
            <person name="Lalanne C."/>
            <person name="Gautier V."/>
            <person name="Ament-Velasquez S.L."/>
            <person name="Kruys A."/>
            <person name="Hutchinson M.I."/>
            <person name="Powell A.J."/>
            <person name="Barry K."/>
            <person name="Miller A.N."/>
            <person name="Grigoriev I.V."/>
            <person name="Debuchy R."/>
            <person name="Gladieux P."/>
            <person name="Hiltunen Thoren M."/>
            <person name="Johannesson H."/>
        </authorList>
    </citation>
    <scope>NUCLEOTIDE SEQUENCE [LARGE SCALE GENOMIC DNA]</scope>
    <source>
        <strain evidence="3 4">FGSC 10403</strain>
    </source>
</reference>
<dbReference type="GeneID" id="87873347"/>
<evidence type="ECO:0000256" key="2">
    <source>
        <dbReference type="SAM" id="SignalP"/>
    </source>
</evidence>
<proteinExistence type="predicted"/>
<feature type="compositionally biased region" description="Low complexity" evidence="1">
    <location>
        <begin position="105"/>
        <end position="147"/>
    </location>
</feature>
<gene>
    <name evidence="3" type="ORF">B0T23DRAFT_331329</name>
</gene>
<evidence type="ECO:0000313" key="4">
    <source>
        <dbReference type="Proteomes" id="UP001285908"/>
    </source>
</evidence>
<dbReference type="AlphaFoldDB" id="A0AAJ0IH56"/>
<feature type="signal peptide" evidence="2">
    <location>
        <begin position="1"/>
        <end position="20"/>
    </location>
</feature>
<dbReference type="RefSeq" id="XP_062697948.1">
    <property type="nucleotide sequence ID" value="XM_062835725.1"/>
</dbReference>
<comment type="caution">
    <text evidence="3">The sequence shown here is derived from an EMBL/GenBank/DDBJ whole genome shotgun (WGS) entry which is preliminary data.</text>
</comment>
<feature type="chain" id="PRO_5042612179" evidence="2">
    <location>
        <begin position="21"/>
        <end position="259"/>
    </location>
</feature>
<keyword evidence="4" id="KW-1185">Reference proteome</keyword>
<protein>
    <submittedName>
        <fullName evidence="3">Uncharacterized protein</fullName>
    </submittedName>
</protein>
<evidence type="ECO:0000256" key="1">
    <source>
        <dbReference type="SAM" id="MobiDB-lite"/>
    </source>
</evidence>
<keyword evidence="2" id="KW-0732">Signal</keyword>
<evidence type="ECO:0000313" key="3">
    <source>
        <dbReference type="EMBL" id="KAK3500315.1"/>
    </source>
</evidence>
<dbReference type="Proteomes" id="UP001285908">
    <property type="component" value="Unassembled WGS sequence"/>
</dbReference>
<feature type="region of interest" description="Disordered" evidence="1">
    <location>
        <begin position="105"/>
        <end position="148"/>
    </location>
</feature>
<name>A0AAJ0IH56_9PEZI</name>
<dbReference type="EMBL" id="JAULSX010000001">
    <property type="protein sequence ID" value="KAK3500315.1"/>
    <property type="molecule type" value="Genomic_DNA"/>
</dbReference>
<accession>A0AAJ0IH56</accession>
<feature type="region of interest" description="Disordered" evidence="1">
    <location>
        <begin position="24"/>
        <end position="49"/>
    </location>
</feature>
<sequence>MHPTTVVSLLALVLADKAWSHRHAPAPETTGKSEAIPVTASGPWDDLGPVTFRTERPETAMLEIDTLEASTTTLTGMESTTMTMTTTAAVQVESVIIYDSTPTTTMTLTSSDEPPSATSTDTPISTSSTTITTSDVSSTTTTTSAPTGDVLTTVENLTPGPNTVQFPMSSAAPVVIINVPSDSYSSGYTTETIWSSVWEPRNIAVNTVTRPAAFYVPASSSRQTPAPTDKSSGASTARSGAGVIVMTGVGALAACFMML</sequence>